<reference evidence="1 2" key="1">
    <citation type="submission" date="2010-06" db="EMBL/GenBank/DDBJ databases">
        <title>Complete sequence of chromosome of Nitrosococcus watsoni C-113.</title>
        <authorList>
            <consortium name="US DOE Joint Genome Institute"/>
            <person name="Lucas S."/>
            <person name="Copeland A."/>
            <person name="Lapidus A."/>
            <person name="Cheng J.-F."/>
            <person name="Bruce D."/>
            <person name="Goodwin L."/>
            <person name="Pitluck S."/>
            <person name="Malfatti S.A."/>
            <person name="Chain P.S.G."/>
            <person name="Land M."/>
            <person name="Hauser L."/>
            <person name="Kyrpides N."/>
            <person name="Ivanova N."/>
            <person name="Cambell M.A."/>
            <person name="Heidelberg J.F."/>
            <person name="Klotz M.G."/>
            <person name="Woyke T."/>
        </authorList>
    </citation>
    <scope>NUCLEOTIDE SEQUENCE [LARGE SCALE GENOMIC DNA]</scope>
    <source>
        <strain evidence="1 2">C-113</strain>
    </source>
</reference>
<dbReference type="Proteomes" id="UP000000393">
    <property type="component" value="Chromosome"/>
</dbReference>
<keyword evidence="2" id="KW-1185">Reference proteome</keyword>
<name>D8K6Y8_NITWC</name>
<sequence length="251" mass="27788">MTESILTQAAQNRRMHALMQEVSRDFLLREELVTDPTTLVAEYIKKEKVDSGAAHVTNRLIYSIVSSPRILQQLKISFKQQKVDERQFLRELSHAAAMSQDLNTVFSLTQSSWQQVPLRYDIVFILLSALLRTSSQGSEAPQTATAPETQTAIATETLTFTQTFMPDTEITGITTTQFTAPLTDPVSPETLSTIFTNATFAGPFTDGVIAAGFEQVLRGEDRLAYLTTLSALVDYALQLRATGVLNDLGDY</sequence>
<protein>
    <submittedName>
        <fullName evidence="1">Uncharacterized protein</fullName>
    </submittedName>
</protein>
<evidence type="ECO:0000313" key="1">
    <source>
        <dbReference type="EMBL" id="ADJ28665.1"/>
    </source>
</evidence>
<accession>D8K6Y8</accession>
<dbReference type="KEGG" id="nwa:Nwat_1808"/>
<dbReference type="EMBL" id="CP002086">
    <property type="protein sequence ID" value="ADJ28665.1"/>
    <property type="molecule type" value="Genomic_DNA"/>
</dbReference>
<organism evidence="1 2">
    <name type="scientific">Nitrosococcus watsoni (strain C-113)</name>
    <dbReference type="NCBI Taxonomy" id="105559"/>
    <lineage>
        <taxon>Bacteria</taxon>
        <taxon>Pseudomonadati</taxon>
        <taxon>Pseudomonadota</taxon>
        <taxon>Gammaproteobacteria</taxon>
        <taxon>Chromatiales</taxon>
        <taxon>Chromatiaceae</taxon>
        <taxon>Nitrosococcus</taxon>
    </lineage>
</organism>
<dbReference type="HOGENOM" id="CLU_1106250_0_0_6"/>
<proteinExistence type="predicted"/>
<dbReference type="AlphaFoldDB" id="D8K6Y8"/>
<evidence type="ECO:0000313" key="2">
    <source>
        <dbReference type="Proteomes" id="UP000000393"/>
    </source>
</evidence>
<gene>
    <name evidence="1" type="ordered locus">Nwat_1808</name>
</gene>